<sequence length="285" mass="30465">MTEWNDNDYAGMLLLDRMNESTDATDALHAFAMDELLCRQAGEGGPAICHLWRHPRAFILGQRDARLPYAAAAIARLAQASTQAAVRSSGGAAVPLDMGVVNVSLILPIGRAEEAGPRFNHDFERMYTLVRQALASVNVYSQIDKGEIAGAYCPGDYDLSIGGLKFCGIAQRRQAKALIVHAFVVAEGSGRDRAAAVRAFYNEAAGDIAPSSKTYPLVEPGSTASLEELTAIGAQASATFAEGVKRVIRACQQPDAIARSAANLRLPDAQQLAAMVESLRSRYLV</sequence>
<dbReference type="OrthoDB" id="2080934at2"/>
<dbReference type="PANTHER" id="PTHR43679">
    <property type="entry name" value="OCTANOYLTRANSFERASE LIPM-RELATED"/>
    <property type="match status" value="1"/>
</dbReference>
<dbReference type="InterPro" id="IPR050664">
    <property type="entry name" value="Octanoyltrans_LipM/LipL"/>
</dbReference>
<accession>E0IGI5</accession>
<dbReference type="Gene3D" id="3.30.930.10">
    <property type="entry name" value="Bira Bifunctional Protein, Domain 2"/>
    <property type="match status" value="1"/>
</dbReference>
<dbReference type="EMBL" id="AEDD01000018">
    <property type="protein sequence ID" value="EFM08425.1"/>
    <property type="molecule type" value="Genomic_DNA"/>
</dbReference>
<dbReference type="GO" id="GO:0009249">
    <property type="term" value="P:protein lipoylation"/>
    <property type="evidence" value="ECO:0007669"/>
    <property type="project" value="UniProtKB-ARBA"/>
</dbReference>
<keyword evidence="2" id="KW-0436">Ligase</keyword>
<dbReference type="InterPro" id="IPR004143">
    <property type="entry name" value="BPL_LPL_catalytic"/>
</dbReference>
<dbReference type="GO" id="GO:0140096">
    <property type="term" value="F:catalytic activity, acting on a protein"/>
    <property type="evidence" value="ECO:0007669"/>
    <property type="project" value="UniProtKB-ARBA"/>
</dbReference>
<evidence type="ECO:0000313" key="3">
    <source>
        <dbReference type="Proteomes" id="UP000005387"/>
    </source>
</evidence>
<dbReference type="PROSITE" id="PS51733">
    <property type="entry name" value="BPL_LPL_CATALYTIC"/>
    <property type="match status" value="1"/>
</dbReference>
<dbReference type="STRING" id="717606.PaecuDRAFT_4778"/>
<name>E0IGI5_9BACL</name>
<dbReference type="InterPro" id="IPR045864">
    <property type="entry name" value="aa-tRNA-synth_II/BPL/LPL"/>
</dbReference>
<reference evidence="2 3" key="1">
    <citation type="submission" date="2010-07" db="EMBL/GenBank/DDBJ databases">
        <title>The draft genome of Paenibacillus curdlanolyticus YK9.</title>
        <authorList>
            <consortium name="US DOE Joint Genome Institute (JGI-PGF)"/>
            <person name="Lucas S."/>
            <person name="Copeland A."/>
            <person name="Lapidus A."/>
            <person name="Cheng J.-F."/>
            <person name="Bruce D."/>
            <person name="Goodwin L."/>
            <person name="Pitluck S."/>
            <person name="Land M.L."/>
            <person name="Hauser L."/>
            <person name="Chang Y.-J."/>
            <person name="Jeffries C."/>
            <person name="Anderson I.J."/>
            <person name="Johnson E."/>
            <person name="Loganathan U."/>
            <person name="Mulhopadhyay B."/>
            <person name="Kyrpides N."/>
            <person name="Woyke T.J."/>
        </authorList>
    </citation>
    <scope>NUCLEOTIDE SEQUENCE [LARGE SCALE GENOMIC DNA]</scope>
    <source>
        <strain evidence="2 3">YK9</strain>
    </source>
</reference>
<dbReference type="Proteomes" id="UP000005387">
    <property type="component" value="Unassembled WGS sequence"/>
</dbReference>
<organism evidence="2 3">
    <name type="scientific">Paenibacillus curdlanolyticus YK9</name>
    <dbReference type="NCBI Taxonomy" id="717606"/>
    <lineage>
        <taxon>Bacteria</taxon>
        <taxon>Bacillati</taxon>
        <taxon>Bacillota</taxon>
        <taxon>Bacilli</taxon>
        <taxon>Bacillales</taxon>
        <taxon>Paenibacillaceae</taxon>
        <taxon>Paenibacillus</taxon>
    </lineage>
</organism>
<dbReference type="AlphaFoldDB" id="E0IGI5"/>
<dbReference type="eggNOG" id="COG0095">
    <property type="taxonomic scope" value="Bacteria"/>
</dbReference>
<evidence type="ECO:0000259" key="1">
    <source>
        <dbReference type="PROSITE" id="PS51733"/>
    </source>
</evidence>
<evidence type="ECO:0000313" key="2">
    <source>
        <dbReference type="EMBL" id="EFM08425.1"/>
    </source>
</evidence>
<feature type="domain" description="BPL/LPL catalytic" evidence="1">
    <location>
        <begin position="43"/>
        <end position="245"/>
    </location>
</feature>
<keyword evidence="3" id="KW-1185">Reference proteome</keyword>
<dbReference type="RefSeq" id="WP_006040756.1">
    <property type="nucleotide sequence ID" value="NZ_AEDD01000018.1"/>
</dbReference>
<dbReference type="PANTHER" id="PTHR43679:SF2">
    <property type="entry name" value="OCTANOYL-[GCVH]:PROTEIN N-OCTANOYLTRANSFERASE"/>
    <property type="match status" value="1"/>
</dbReference>
<proteinExistence type="predicted"/>
<protein>
    <submittedName>
        <fullName evidence="2">Biotin/lipoate A/B protein ligase</fullName>
    </submittedName>
</protein>
<dbReference type="GO" id="GO:0016740">
    <property type="term" value="F:transferase activity"/>
    <property type="evidence" value="ECO:0007669"/>
    <property type="project" value="UniProtKB-ARBA"/>
</dbReference>
<gene>
    <name evidence="2" type="ORF">PaecuDRAFT_4778</name>
</gene>
<dbReference type="Pfam" id="PF21948">
    <property type="entry name" value="LplA-B_cat"/>
    <property type="match status" value="1"/>
</dbReference>
<dbReference type="SUPFAM" id="SSF55681">
    <property type="entry name" value="Class II aaRS and biotin synthetases"/>
    <property type="match status" value="1"/>
</dbReference>
<dbReference type="GO" id="GO:0016874">
    <property type="term" value="F:ligase activity"/>
    <property type="evidence" value="ECO:0007669"/>
    <property type="project" value="UniProtKB-KW"/>
</dbReference>